<protein>
    <submittedName>
        <fullName evidence="1">Uncharacterized protein</fullName>
    </submittedName>
</protein>
<dbReference type="AlphaFoldDB" id="A0A521DPV9"/>
<dbReference type="Proteomes" id="UP000317484">
    <property type="component" value="Unassembled WGS sequence"/>
</dbReference>
<evidence type="ECO:0000313" key="1">
    <source>
        <dbReference type="EMBL" id="SMO73652.1"/>
    </source>
</evidence>
<gene>
    <name evidence="1" type="ORF">SAMN06273567_103411</name>
</gene>
<dbReference type="RefSeq" id="WP_142458495.1">
    <property type="nucleotide sequence ID" value="NZ_FXTJ01000003.1"/>
</dbReference>
<reference evidence="1 2" key="1">
    <citation type="submission" date="2017-05" db="EMBL/GenBank/DDBJ databases">
        <authorList>
            <person name="Varghese N."/>
            <person name="Submissions S."/>
        </authorList>
    </citation>
    <scope>NUCLEOTIDE SEQUENCE [LARGE SCALE GENOMIC DNA]</scope>
    <source>
        <strain evidence="1 2">DSM 46834</strain>
    </source>
</reference>
<dbReference type="EMBL" id="FXTJ01000003">
    <property type="protein sequence ID" value="SMO73652.1"/>
    <property type="molecule type" value="Genomic_DNA"/>
</dbReference>
<proteinExistence type="predicted"/>
<evidence type="ECO:0000313" key="2">
    <source>
        <dbReference type="Proteomes" id="UP000317484"/>
    </source>
</evidence>
<sequence length="124" mass="13051">MTVTALPARARWVWDARDRTRAVRVSAHPAQGLLNLSIWRDDLCVGTVKLRPDEAAGLVSGLTDGLAQLATTPPPAAGPATVTDLETRLAAVESRLPAPRPSAAARLRALAARVGEHLPPALRG</sequence>
<keyword evidence="2" id="KW-1185">Reference proteome</keyword>
<accession>A0A521DPV9</accession>
<name>A0A521DPV9_9ACTN</name>
<organism evidence="1 2">
    <name type="scientific">Geodermatophilus aquaeductus</name>
    <dbReference type="NCBI Taxonomy" id="1564161"/>
    <lineage>
        <taxon>Bacteria</taxon>
        <taxon>Bacillati</taxon>
        <taxon>Actinomycetota</taxon>
        <taxon>Actinomycetes</taxon>
        <taxon>Geodermatophilales</taxon>
        <taxon>Geodermatophilaceae</taxon>
        <taxon>Geodermatophilus</taxon>
    </lineage>
</organism>